<reference evidence="5" key="2">
    <citation type="journal article" date="2015" name="J. Biotechnol.">
        <title>Complete genome sequence of Streptomyces ambofaciens ATCC 23877, the spiramycin producer.</title>
        <authorList>
            <person name="Thibessard A."/>
            <person name="Haas D."/>
            <person name="Gerbaud C."/>
            <person name="Aigle B."/>
            <person name="Lautru S."/>
            <person name="Pernodet J.L."/>
            <person name="Leblond P."/>
        </authorList>
    </citation>
    <scope>NUCLEOTIDE SEQUENCE [LARGE SCALE GENOMIC DNA]</scope>
    <source>
        <strain evidence="5">ATCC 23877 / 3486 / DSM 40053 / JCM 4204 / NBRC 12836 / NRRL B-2516</strain>
    </source>
</reference>
<dbReference type="Gene3D" id="3.40.50.1820">
    <property type="entry name" value="alpha/beta hydrolase"/>
    <property type="match status" value="1"/>
</dbReference>
<dbReference type="InterPro" id="IPR052897">
    <property type="entry name" value="Sec-Metab_Biosynth_Hydrolase"/>
</dbReference>
<dbReference type="RefSeq" id="WP_079029973.1">
    <property type="nucleotide sequence ID" value="NZ_CP012382.1"/>
</dbReference>
<dbReference type="PANTHER" id="PTHR37017:SF11">
    <property type="entry name" value="ESTERASE_LIPASE_THIOESTERASE DOMAIN-CONTAINING PROTEIN"/>
    <property type="match status" value="1"/>
</dbReference>
<dbReference type="AlphaFoldDB" id="A3KI91"/>
<evidence type="ECO:0000313" key="5">
    <source>
        <dbReference type="Proteomes" id="UP000061018"/>
    </source>
</evidence>
<dbReference type="STRING" id="1889.SAM40697_0419"/>
<feature type="chain" id="PRO_5041591217" evidence="1">
    <location>
        <begin position="21"/>
        <end position="280"/>
    </location>
</feature>
<dbReference type="InterPro" id="IPR029058">
    <property type="entry name" value="AB_hydrolase_fold"/>
</dbReference>
<dbReference type="Proteomes" id="UP000061018">
    <property type="component" value="Chromosome"/>
</dbReference>
<feature type="domain" description="AB hydrolase-1" evidence="2">
    <location>
        <begin position="49"/>
        <end position="270"/>
    </location>
</feature>
<organism evidence="4">
    <name type="scientific">Streptomyces ambofaciens (strain ATCC 23877 / 3486 / DSM 40053 / JCM 4204 / NBRC 12836 / NRRL B-2516)</name>
    <dbReference type="NCBI Taxonomy" id="278992"/>
    <lineage>
        <taxon>Bacteria</taxon>
        <taxon>Bacillati</taxon>
        <taxon>Actinomycetota</taxon>
        <taxon>Actinomycetes</taxon>
        <taxon>Kitasatosporales</taxon>
        <taxon>Streptomycetaceae</taxon>
        <taxon>Streptomyces</taxon>
    </lineage>
</organism>
<dbReference type="ESTHER" id="stram-a3ki91">
    <property type="family name" value="6_AlphaBeta_hydrolase"/>
</dbReference>
<name>A3KI91_STRA7</name>
<dbReference type="Pfam" id="PF12697">
    <property type="entry name" value="Abhydrolase_6"/>
    <property type="match status" value="1"/>
</dbReference>
<reference evidence="3" key="3">
    <citation type="submission" date="2015-07" db="EMBL/GenBank/DDBJ databases">
        <title>Complete genome sequence of Streptomyces ambofaciens ATCC 23877, the spiramycin producer.</title>
        <authorList>
            <person name="Thibessard A."/>
            <person name="Haas D."/>
            <person name="Gerbaud C."/>
            <person name="Aigle B."/>
            <person name="Lautru S."/>
            <person name="Pernodet J.-L."/>
            <person name="Leblond P."/>
        </authorList>
    </citation>
    <scope>NUCLEOTIDE SEQUENCE [LARGE SCALE GENOMIC DNA]</scope>
    <source>
        <strain evidence="3">ATCC 23877</strain>
    </source>
</reference>
<dbReference type="SUPFAM" id="SSF53474">
    <property type="entry name" value="alpha/beta-Hydrolases"/>
    <property type="match status" value="1"/>
</dbReference>
<evidence type="ECO:0000259" key="2">
    <source>
        <dbReference type="Pfam" id="PF12697"/>
    </source>
</evidence>
<dbReference type="PANTHER" id="PTHR37017">
    <property type="entry name" value="AB HYDROLASE-1 DOMAIN-CONTAINING PROTEIN-RELATED"/>
    <property type="match status" value="1"/>
</dbReference>
<proteinExistence type="predicted"/>
<dbReference type="GO" id="GO:0003824">
    <property type="term" value="F:catalytic activity"/>
    <property type="evidence" value="ECO:0007669"/>
    <property type="project" value="UniProtKB-ARBA"/>
</dbReference>
<evidence type="ECO:0000313" key="4">
    <source>
        <dbReference type="EMBL" id="CAJ89421.1"/>
    </source>
</evidence>
<keyword evidence="1" id="KW-0732">Signal</keyword>
<accession>A3KI91</accession>
<dbReference type="KEGG" id="samb:SAM23877_0492"/>
<gene>
    <name evidence="3" type="ORF">SAM23877_0492</name>
    <name evidence="4" type="ORF">SAML0434</name>
</gene>
<sequence length="280" mass="29200">MNRRSLLRRVRMPLSLAVTAGGAAAVLATSVAPAGADSGPSAPHRKPTVVLVHGAFADSSSWDGVVKELKRDGYPVVAAANPLRGLSTDAAYVRQVVAAIDGPVILVGHSYGGAVISNAARGADNVEALVYAAAFMPDKGESALQLASKYPGSSLGQALHPVPITHPDGTEDADLYIQQPRFRGQFAADVARSTADLMAVAQRPVTNSALEEASGEPAWKTIPSWALVATEDLNIPAKTQRFMAERAGARTEEVRASHAVGVSQPDDVARLIGKAARTVR</sequence>
<feature type="signal peptide" evidence="1">
    <location>
        <begin position="1"/>
        <end position="20"/>
    </location>
</feature>
<dbReference type="EMBL" id="AM238663">
    <property type="protein sequence ID" value="CAJ89421.1"/>
    <property type="molecule type" value="Genomic_DNA"/>
</dbReference>
<reference evidence="4" key="1">
    <citation type="journal article" date="2006" name="Mol. Biol. Evol.">
        <title>Evolution of the terminal regions of the Streptomyces linear chromosome.</title>
        <authorList>
            <person name="Choulet F."/>
            <person name="Aigle B."/>
            <person name="Gallois A."/>
            <person name="Mangenot S."/>
            <person name="Gerbaud C."/>
            <person name="Truong C."/>
            <person name="Francou F.X."/>
            <person name="Fourrier C."/>
            <person name="Guerineau M."/>
            <person name="Decaris B."/>
            <person name="Barbe V."/>
            <person name="Pernodet J.L."/>
            <person name="Leblond P."/>
        </authorList>
    </citation>
    <scope>NUCLEOTIDE SEQUENCE</scope>
    <source>
        <strain evidence="4">ATCC 23877</strain>
    </source>
</reference>
<evidence type="ECO:0000256" key="1">
    <source>
        <dbReference type="SAM" id="SignalP"/>
    </source>
</evidence>
<dbReference type="EMBL" id="CP012382">
    <property type="protein sequence ID" value="AKZ53541.1"/>
    <property type="molecule type" value="Genomic_DNA"/>
</dbReference>
<evidence type="ECO:0000313" key="3">
    <source>
        <dbReference type="EMBL" id="AKZ53541.1"/>
    </source>
</evidence>
<dbReference type="InterPro" id="IPR000073">
    <property type="entry name" value="AB_hydrolase_1"/>
</dbReference>
<protein>
    <submittedName>
        <fullName evidence="4">Putative secreted protein</fullName>
    </submittedName>
</protein>